<dbReference type="SUPFAM" id="SSF51338">
    <property type="entry name" value="Composite domain of metallo-dependent hydrolases"/>
    <property type="match status" value="1"/>
</dbReference>
<evidence type="ECO:0000313" key="2">
    <source>
        <dbReference type="Proteomes" id="UP000199645"/>
    </source>
</evidence>
<dbReference type="GO" id="GO:0016810">
    <property type="term" value="F:hydrolase activity, acting on carbon-nitrogen (but not peptide) bonds"/>
    <property type="evidence" value="ECO:0007669"/>
    <property type="project" value="InterPro"/>
</dbReference>
<reference evidence="1 2" key="1">
    <citation type="submission" date="2016-10" db="EMBL/GenBank/DDBJ databases">
        <authorList>
            <person name="de Groot N.N."/>
        </authorList>
    </citation>
    <scope>NUCLEOTIDE SEQUENCE [LARGE SCALE GENOMIC DNA]</scope>
    <source>
        <strain evidence="1 2">DSM 43019</strain>
    </source>
</reference>
<evidence type="ECO:0000313" key="1">
    <source>
        <dbReference type="EMBL" id="SFF28554.1"/>
    </source>
</evidence>
<organism evidence="1 2">
    <name type="scientific">Actinoplanes philippinensis</name>
    <dbReference type="NCBI Taxonomy" id="35752"/>
    <lineage>
        <taxon>Bacteria</taxon>
        <taxon>Bacillati</taxon>
        <taxon>Actinomycetota</taxon>
        <taxon>Actinomycetes</taxon>
        <taxon>Micromonosporales</taxon>
        <taxon>Micromonosporaceae</taxon>
        <taxon>Actinoplanes</taxon>
    </lineage>
</organism>
<dbReference type="EMBL" id="FONV01000008">
    <property type="protein sequence ID" value="SFF28554.1"/>
    <property type="molecule type" value="Genomic_DNA"/>
</dbReference>
<gene>
    <name evidence="1" type="ORF">SAMN05421541_108148</name>
</gene>
<dbReference type="STRING" id="35752.SAMN05421541_108148"/>
<dbReference type="OrthoDB" id="3189065at2"/>
<proteinExistence type="predicted"/>
<keyword evidence="2" id="KW-1185">Reference proteome</keyword>
<sequence>MASTLFYGGHVVTLDPARGDLPSGDVLIDGAVITEIGLWVDAVDAVAIDVSGMIVILGFRPVHRHLWQHVPGAEASGATPAPGARADLIILDVPARGCRDVAALIEGSTPADVHTVLIAGRPARP</sequence>
<dbReference type="RefSeq" id="WP_093616952.1">
    <property type="nucleotide sequence ID" value="NZ_BOMT01000085.1"/>
</dbReference>
<protein>
    <submittedName>
        <fullName evidence="1">Uncharacterized protein</fullName>
    </submittedName>
</protein>
<dbReference type="Proteomes" id="UP000199645">
    <property type="component" value="Unassembled WGS sequence"/>
</dbReference>
<dbReference type="Gene3D" id="2.30.40.10">
    <property type="entry name" value="Urease, subunit C, domain 1"/>
    <property type="match status" value="1"/>
</dbReference>
<accession>A0A1I2HEF1</accession>
<dbReference type="AlphaFoldDB" id="A0A1I2HEF1"/>
<name>A0A1I2HEF1_9ACTN</name>
<dbReference type="InterPro" id="IPR011059">
    <property type="entry name" value="Metal-dep_hydrolase_composite"/>
</dbReference>